<feature type="compositionally biased region" description="Basic and acidic residues" evidence="1">
    <location>
        <begin position="122"/>
        <end position="131"/>
    </location>
</feature>
<dbReference type="Pfam" id="PF13614">
    <property type="entry name" value="AAA_31"/>
    <property type="match status" value="1"/>
</dbReference>
<feature type="region of interest" description="Disordered" evidence="1">
    <location>
        <begin position="105"/>
        <end position="131"/>
    </location>
</feature>
<dbReference type="STRING" id="696281.Desru_3771"/>
<dbReference type="eggNOG" id="COG4963">
    <property type="taxonomic scope" value="Bacteria"/>
</dbReference>
<proteinExistence type="predicted"/>
<gene>
    <name evidence="3" type="ordered locus">Desru_3771</name>
</gene>
<dbReference type="AlphaFoldDB" id="F6DQ27"/>
<dbReference type="SUPFAM" id="SSF52540">
    <property type="entry name" value="P-loop containing nucleoside triphosphate hydrolases"/>
    <property type="match status" value="1"/>
</dbReference>
<dbReference type="KEGG" id="dru:Desru_3771"/>
<dbReference type="PANTHER" id="PTHR43384:SF13">
    <property type="entry name" value="SLR0110 PROTEIN"/>
    <property type="match status" value="1"/>
</dbReference>
<protein>
    <submittedName>
        <fullName evidence="3">Septum formation inhibitor-activating ATPase-like protein</fullName>
    </submittedName>
</protein>
<reference evidence="3 4" key="2">
    <citation type="journal article" date="2012" name="Stand. Genomic Sci.">
        <title>Complete genome sequence of the sulfate-reducing firmicute Desulfotomaculum ruminis type strain (DL(T)).</title>
        <authorList>
            <person name="Spring S."/>
            <person name="Visser M."/>
            <person name="Lu M."/>
            <person name="Copeland A."/>
            <person name="Lapidus A."/>
            <person name="Lucas S."/>
            <person name="Cheng J.F."/>
            <person name="Han C."/>
            <person name="Tapia R."/>
            <person name="Goodwin L.A."/>
            <person name="Pitluck S."/>
            <person name="Ivanova N."/>
            <person name="Land M."/>
            <person name="Hauser L."/>
            <person name="Larimer F."/>
            <person name="Rohde M."/>
            <person name="Goker M."/>
            <person name="Detter J.C."/>
            <person name="Kyrpides N.C."/>
            <person name="Woyke T."/>
            <person name="Schaap P.J."/>
            <person name="Plugge C.M."/>
            <person name="Muyzer G."/>
            <person name="Kuever J."/>
            <person name="Pereira I.A."/>
            <person name="Parshina S.N."/>
            <person name="Bernier-Latmani R."/>
            <person name="Stams A.J."/>
            <person name="Klenk H.P."/>
        </authorList>
    </citation>
    <scope>NUCLEOTIDE SEQUENCE [LARGE SCALE GENOMIC DNA]</scope>
    <source>
        <strain evidence="4">ATCC 23193 / DSM 2154 / NCIB 8452 / DL</strain>
    </source>
</reference>
<dbReference type="OrthoDB" id="9794577at2"/>
<evidence type="ECO:0000259" key="2">
    <source>
        <dbReference type="Pfam" id="PF13614"/>
    </source>
</evidence>
<dbReference type="GO" id="GO:0005524">
    <property type="term" value="F:ATP binding"/>
    <property type="evidence" value="ECO:0007669"/>
    <property type="project" value="TreeGrafter"/>
</dbReference>
<dbReference type="Gene3D" id="3.40.50.300">
    <property type="entry name" value="P-loop containing nucleotide triphosphate hydrolases"/>
    <property type="match status" value="1"/>
</dbReference>
<dbReference type="InterPro" id="IPR025669">
    <property type="entry name" value="AAA_dom"/>
</dbReference>
<accession>F6DQ27</accession>
<feature type="domain" description="AAA" evidence="2">
    <location>
        <begin position="168"/>
        <end position="324"/>
    </location>
</feature>
<dbReference type="HOGENOM" id="CLU_650084_0_0_9"/>
<name>F6DQ27_DESRL</name>
<sequence length="422" mass="47015">MRILLCDPNNEYLQRFNTGREDFVKVTTSKEAIGAGVFNLAVISTELPEWEGLARHFVGQNTETYIMSPNITDINVWKKTTEIGCKGVWAKENVQNELSIKIQGHIPQNAGGRSRRPLRGQLTRDSHNNENHHVAENVLTKNLPPRQQTAAYHPQSQKPPAIVVNRELICFFGVDGGVSKTTMSINTGVGLIKKGQSVVIVDFDVFSGNVSTRLKVAPVTTMVDWIKGHNEDLSKCLVDHPSGLKILPAPLNHEEGELITEEVAIKILSILTRRFDVVIVDTAPLLIAPTVITMENATRIYVLCPPDAATVANTKKVIKRLDMIHFERFKFKLLVTKMPKSKPLEANHMAATLELELAGIIPYDEGVQVETNKGNPPILSRRAKNFARAVNILCNTIAPNLQVASERFSLLNFFRRRKEGII</sequence>
<keyword evidence="4" id="KW-1185">Reference proteome</keyword>
<dbReference type="GO" id="GO:0051782">
    <property type="term" value="P:negative regulation of cell division"/>
    <property type="evidence" value="ECO:0007669"/>
    <property type="project" value="TreeGrafter"/>
</dbReference>
<dbReference type="RefSeq" id="WP_013843716.1">
    <property type="nucleotide sequence ID" value="NC_015589.1"/>
</dbReference>
<dbReference type="InterPro" id="IPR050625">
    <property type="entry name" value="ParA/MinD_ATPase"/>
</dbReference>
<dbReference type="InterPro" id="IPR027417">
    <property type="entry name" value="P-loop_NTPase"/>
</dbReference>
<dbReference type="PANTHER" id="PTHR43384">
    <property type="entry name" value="SEPTUM SITE-DETERMINING PROTEIN MIND HOMOLOG, CHLOROPLASTIC-RELATED"/>
    <property type="match status" value="1"/>
</dbReference>
<dbReference type="Proteomes" id="UP000009234">
    <property type="component" value="Chromosome"/>
</dbReference>
<dbReference type="GO" id="GO:0009898">
    <property type="term" value="C:cytoplasmic side of plasma membrane"/>
    <property type="evidence" value="ECO:0007669"/>
    <property type="project" value="TreeGrafter"/>
</dbReference>
<evidence type="ECO:0000256" key="1">
    <source>
        <dbReference type="SAM" id="MobiDB-lite"/>
    </source>
</evidence>
<dbReference type="EMBL" id="CP002780">
    <property type="protein sequence ID" value="AEG61971.1"/>
    <property type="molecule type" value="Genomic_DNA"/>
</dbReference>
<dbReference type="GO" id="GO:0005829">
    <property type="term" value="C:cytosol"/>
    <property type="evidence" value="ECO:0007669"/>
    <property type="project" value="TreeGrafter"/>
</dbReference>
<evidence type="ECO:0000313" key="4">
    <source>
        <dbReference type="Proteomes" id="UP000009234"/>
    </source>
</evidence>
<organism evidence="3 4">
    <name type="scientific">Desulforamulus ruminis (strain ATCC 23193 / DSM 2154 / NCIMB 8452 / DL)</name>
    <name type="common">Desulfotomaculum ruminis</name>
    <dbReference type="NCBI Taxonomy" id="696281"/>
    <lineage>
        <taxon>Bacteria</taxon>
        <taxon>Bacillati</taxon>
        <taxon>Bacillota</taxon>
        <taxon>Clostridia</taxon>
        <taxon>Eubacteriales</taxon>
        <taxon>Peptococcaceae</taxon>
        <taxon>Desulforamulus</taxon>
    </lineage>
</organism>
<reference evidence="4" key="1">
    <citation type="submission" date="2011-05" db="EMBL/GenBank/DDBJ databases">
        <title>Complete sequence of Desulfotomaculum ruminis DSM 2154.</title>
        <authorList>
            <person name="Lucas S."/>
            <person name="Copeland A."/>
            <person name="Lapidus A."/>
            <person name="Cheng J.-F."/>
            <person name="Goodwin L."/>
            <person name="Pitluck S."/>
            <person name="Lu M."/>
            <person name="Detter J.C."/>
            <person name="Han C."/>
            <person name="Tapia R."/>
            <person name="Land M."/>
            <person name="Hauser L."/>
            <person name="Kyrpides N."/>
            <person name="Ivanova N."/>
            <person name="Mikhailova N."/>
            <person name="Pagani I."/>
            <person name="Stams A.J.M."/>
            <person name="Plugge C.M."/>
            <person name="Muyzer G."/>
            <person name="Kuever J."/>
            <person name="Parshina S.N."/>
            <person name="Ivanova A.E."/>
            <person name="Nazina T.N."/>
            <person name="Brambilla E."/>
            <person name="Spring S."/>
            <person name="Klenk H.-P."/>
            <person name="Woyke T."/>
        </authorList>
    </citation>
    <scope>NUCLEOTIDE SEQUENCE [LARGE SCALE GENOMIC DNA]</scope>
    <source>
        <strain evidence="4">ATCC 23193 / DSM 2154 / NCIB 8452 / DL</strain>
    </source>
</reference>
<evidence type="ECO:0000313" key="3">
    <source>
        <dbReference type="EMBL" id="AEG61971.1"/>
    </source>
</evidence>
<dbReference type="GO" id="GO:0016887">
    <property type="term" value="F:ATP hydrolysis activity"/>
    <property type="evidence" value="ECO:0007669"/>
    <property type="project" value="TreeGrafter"/>
</dbReference>